<organism evidence="6 7">
    <name type="scientific">Jatrophihabitans lederbergiae</name>
    <dbReference type="NCBI Taxonomy" id="3075547"/>
    <lineage>
        <taxon>Bacteria</taxon>
        <taxon>Bacillati</taxon>
        <taxon>Actinomycetota</taxon>
        <taxon>Actinomycetes</taxon>
        <taxon>Jatrophihabitantales</taxon>
        <taxon>Jatrophihabitantaceae</taxon>
        <taxon>Jatrophihabitans</taxon>
    </lineage>
</organism>
<dbReference type="InterPro" id="IPR036388">
    <property type="entry name" value="WH-like_DNA-bd_sf"/>
</dbReference>
<evidence type="ECO:0000259" key="5">
    <source>
        <dbReference type="PROSITE" id="PS50921"/>
    </source>
</evidence>
<dbReference type="Pfam" id="PF03861">
    <property type="entry name" value="ANTAR"/>
    <property type="match status" value="1"/>
</dbReference>
<dbReference type="Pfam" id="PF13185">
    <property type="entry name" value="GAF_2"/>
    <property type="match status" value="1"/>
</dbReference>
<keyword evidence="1" id="KW-0808">Transferase</keyword>
<keyword evidence="3" id="KW-0805">Transcription regulation</keyword>
<keyword evidence="4" id="KW-0804">Transcription</keyword>
<evidence type="ECO:0000313" key="7">
    <source>
        <dbReference type="Proteomes" id="UP001183176"/>
    </source>
</evidence>
<evidence type="ECO:0000256" key="1">
    <source>
        <dbReference type="ARBA" id="ARBA00022679"/>
    </source>
</evidence>
<feature type="domain" description="ANTAR" evidence="5">
    <location>
        <begin position="154"/>
        <end position="215"/>
    </location>
</feature>
<dbReference type="SUPFAM" id="SSF52172">
    <property type="entry name" value="CheY-like"/>
    <property type="match status" value="1"/>
</dbReference>
<reference evidence="7" key="1">
    <citation type="submission" date="2023-07" db="EMBL/GenBank/DDBJ databases">
        <title>30 novel species of actinomycetes from the DSMZ collection.</title>
        <authorList>
            <person name="Nouioui I."/>
        </authorList>
    </citation>
    <scope>NUCLEOTIDE SEQUENCE [LARGE SCALE GENOMIC DNA]</scope>
    <source>
        <strain evidence="7">DSM 44399</strain>
    </source>
</reference>
<dbReference type="SUPFAM" id="SSF55781">
    <property type="entry name" value="GAF domain-like"/>
    <property type="match status" value="1"/>
</dbReference>
<evidence type="ECO:0000313" key="6">
    <source>
        <dbReference type="EMBL" id="MDT0262108.1"/>
    </source>
</evidence>
<sequence length="236" mass="24525">MKLVQIPLGQGDLASVLQSIAHIVHESITGVDGACIRLVEADRADAVAGTEKFATELERLQDELGEGPSLSAAAGAQPVMSGSLGGEPRWSRFGPRAGRVGLHSVLALPLRVEPPLGAVTLYAKAKNAFTDPVAQRAQLVTAAASAVIANAQQLAAANRLAASAHWAMTEGAVVERAVGILMSRRGSGPDEALTALRDLSQRQNVKLAELATSIVDEAARRARDRSIIAGPVPPLT</sequence>
<evidence type="ECO:0000256" key="3">
    <source>
        <dbReference type="ARBA" id="ARBA00023015"/>
    </source>
</evidence>
<name>A0ABU2JBK5_9ACTN</name>
<gene>
    <name evidence="6" type="ORF">RM423_11960</name>
</gene>
<evidence type="ECO:0000256" key="4">
    <source>
        <dbReference type="ARBA" id="ARBA00023163"/>
    </source>
</evidence>
<dbReference type="RefSeq" id="WP_311423259.1">
    <property type="nucleotide sequence ID" value="NZ_JAVREH010000014.1"/>
</dbReference>
<dbReference type="EMBL" id="JAVREH010000014">
    <property type="protein sequence ID" value="MDT0262108.1"/>
    <property type="molecule type" value="Genomic_DNA"/>
</dbReference>
<dbReference type="SMART" id="SM00065">
    <property type="entry name" value="GAF"/>
    <property type="match status" value="1"/>
</dbReference>
<dbReference type="InterPro" id="IPR012074">
    <property type="entry name" value="GAF_ANTAR"/>
</dbReference>
<dbReference type="Gene3D" id="3.30.450.40">
    <property type="match status" value="1"/>
</dbReference>
<keyword evidence="7" id="KW-1185">Reference proteome</keyword>
<dbReference type="Gene3D" id="1.10.10.10">
    <property type="entry name" value="Winged helix-like DNA-binding domain superfamily/Winged helix DNA-binding domain"/>
    <property type="match status" value="1"/>
</dbReference>
<dbReference type="InterPro" id="IPR005561">
    <property type="entry name" value="ANTAR"/>
</dbReference>
<keyword evidence="2" id="KW-0418">Kinase</keyword>
<dbReference type="InterPro" id="IPR011006">
    <property type="entry name" value="CheY-like_superfamily"/>
</dbReference>
<proteinExistence type="predicted"/>
<accession>A0ABU2JBK5</accession>
<dbReference type="InterPro" id="IPR029016">
    <property type="entry name" value="GAF-like_dom_sf"/>
</dbReference>
<comment type="caution">
    <text evidence="6">The sequence shown here is derived from an EMBL/GenBank/DDBJ whole genome shotgun (WGS) entry which is preliminary data.</text>
</comment>
<protein>
    <submittedName>
        <fullName evidence="6">GAF and ANTAR domain-containing protein</fullName>
    </submittedName>
</protein>
<dbReference type="SMART" id="SM01012">
    <property type="entry name" value="ANTAR"/>
    <property type="match status" value="1"/>
</dbReference>
<evidence type="ECO:0000256" key="2">
    <source>
        <dbReference type="ARBA" id="ARBA00022777"/>
    </source>
</evidence>
<dbReference type="Proteomes" id="UP001183176">
    <property type="component" value="Unassembled WGS sequence"/>
</dbReference>
<dbReference type="PIRSF" id="PIRSF036625">
    <property type="entry name" value="GAF_ANTAR"/>
    <property type="match status" value="1"/>
</dbReference>
<dbReference type="PROSITE" id="PS50921">
    <property type="entry name" value="ANTAR"/>
    <property type="match status" value="1"/>
</dbReference>
<dbReference type="InterPro" id="IPR003018">
    <property type="entry name" value="GAF"/>
</dbReference>